<keyword evidence="2" id="KW-1185">Reference proteome</keyword>
<dbReference type="EMBL" id="CP029600">
    <property type="protein sequence ID" value="AWO01432.1"/>
    <property type="molecule type" value="Genomic_DNA"/>
</dbReference>
<reference evidence="1 2" key="1">
    <citation type="submission" date="2018-05" db="EMBL/GenBank/DDBJ databases">
        <title>Chitinophaga sp. nov., isolated from rhizosphere soil of Alhagi.</title>
        <authorList>
            <person name="Liu Y."/>
        </authorList>
    </citation>
    <scope>NUCLEOTIDE SEQUENCE [LARGE SCALE GENOMIC DNA]</scope>
    <source>
        <strain evidence="1 2">T22</strain>
    </source>
</reference>
<sequence>MKLVPIFGISIPVIIRVGTRDTEVSLSAASLEMTDPATPLLNLSLHRKGNMSVYGNITVEHVSPTGAVTKVGTVQGLAVYTPNSVRHVKIPLANAAGVNYNRGRLRIAYKEPPETGAASIAQTQLPLTGNALQN</sequence>
<evidence type="ECO:0000313" key="2">
    <source>
        <dbReference type="Proteomes" id="UP000246099"/>
    </source>
</evidence>
<evidence type="ECO:0008006" key="3">
    <source>
        <dbReference type="Google" id="ProtNLM"/>
    </source>
</evidence>
<dbReference type="Proteomes" id="UP000246099">
    <property type="component" value="Chromosome"/>
</dbReference>
<accession>A0ABN5LPV9</accession>
<name>A0ABN5LPV9_9BACT</name>
<dbReference type="RefSeq" id="WP_119077645.1">
    <property type="nucleotide sequence ID" value="NZ_CP029600.1"/>
</dbReference>
<protein>
    <recommendedName>
        <fullName evidence="3">Auto-transporter adhesin head GIN domain-containing protein</fullName>
    </recommendedName>
</protein>
<evidence type="ECO:0000313" key="1">
    <source>
        <dbReference type="EMBL" id="AWO01432.1"/>
    </source>
</evidence>
<proteinExistence type="predicted"/>
<gene>
    <name evidence="1" type="ORF">DLD77_06870</name>
</gene>
<organism evidence="1 2">
    <name type="scientific">Chitinophaga alhagiae</name>
    <dbReference type="NCBI Taxonomy" id="2203219"/>
    <lineage>
        <taxon>Bacteria</taxon>
        <taxon>Pseudomonadati</taxon>
        <taxon>Bacteroidota</taxon>
        <taxon>Chitinophagia</taxon>
        <taxon>Chitinophagales</taxon>
        <taxon>Chitinophagaceae</taxon>
        <taxon>Chitinophaga</taxon>
    </lineage>
</organism>